<dbReference type="STRING" id="1179773.BN6_15860"/>
<gene>
    <name evidence="1" type="ordered locus">BN6_15860</name>
</gene>
<evidence type="ECO:0000313" key="1">
    <source>
        <dbReference type="EMBL" id="CCH28909.1"/>
    </source>
</evidence>
<sequence length="59" mass="6364">MHKPELHVKLPSGLPTESYEGIRQAVASLLELWGVQDAGTRLISTEVESTAITTNGTTE</sequence>
<dbReference type="PATRIC" id="fig|1179773.3.peg.1589"/>
<dbReference type="EMBL" id="HE804045">
    <property type="protein sequence ID" value="CCH28909.1"/>
    <property type="molecule type" value="Genomic_DNA"/>
</dbReference>
<evidence type="ECO:0000313" key="2">
    <source>
        <dbReference type="Proteomes" id="UP000006281"/>
    </source>
</evidence>
<proteinExistence type="predicted"/>
<dbReference type="KEGG" id="sesp:BN6_15860"/>
<reference evidence="1 2" key="1">
    <citation type="journal article" date="2012" name="BMC Genomics">
        <title>Complete genome sequence of Saccharothrix espanaensis DSM 44229T and comparison to the other completely sequenced Pseudonocardiaceae.</title>
        <authorList>
            <person name="Strobel T."/>
            <person name="Al-Dilaimi A."/>
            <person name="Blom J."/>
            <person name="Gessner A."/>
            <person name="Kalinowski J."/>
            <person name="Luzhetska M."/>
            <person name="Puhler A."/>
            <person name="Szczepanowski R."/>
            <person name="Bechthold A."/>
            <person name="Ruckert C."/>
        </authorList>
    </citation>
    <scope>NUCLEOTIDE SEQUENCE [LARGE SCALE GENOMIC DNA]</scope>
    <source>
        <strain evidence="2">ATCC 51144 / DSM 44229 / JCM 9112 / NBRC 15066 / NRRL 15764</strain>
    </source>
</reference>
<keyword evidence="2" id="KW-1185">Reference proteome</keyword>
<organism evidence="1 2">
    <name type="scientific">Saccharothrix espanaensis (strain ATCC 51144 / DSM 44229 / JCM 9112 / NBRC 15066 / NRRL 15764)</name>
    <dbReference type="NCBI Taxonomy" id="1179773"/>
    <lineage>
        <taxon>Bacteria</taxon>
        <taxon>Bacillati</taxon>
        <taxon>Actinomycetota</taxon>
        <taxon>Actinomycetes</taxon>
        <taxon>Pseudonocardiales</taxon>
        <taxon>Pseudonocardiaceae</taxon>
        <taxon>Saccharothrix</taxon>
    </lineage>
</organism>
<accession>K0JVS7</accession>
<protein>
    <submittedName>
        <fullName evidence="1">Uncharacterized protein</fullName>
    </submittedName>
</protein>
<name>K0JVS7_SACES</name>
<dbReference type="RefSeq" id="WP_015099022.1">
    <property type="nucleotide sequence ID" value="NC_019673.1"/>
</dbReference>
<dbReference type="HOGENOM" id="CLU_2957952_0_0_11"/>
<dbReference type="AlphaFoldDB" id="K0JVS7"/>
<dbReference type="BioCyc" id="SESP1179773:BN6_RS07790-MONOMER"/>
<dbReference type="Proteomes" id="UP000006281">
    <property type="component" value="Chromosome"/>
</dbReference>